<reference evidence="1 2" key="1">
    <citation type="journal article" date="2022" name="Allergy">
        <title>Genome assembly and annotation of Periplaneta americana reveal a comprehensive cockroach allergen profile.</title>
        <authorList>
            <person name="Wang L."/>
            <person name="Xiong Q."/>
            <person name="Saelim N."/>
            <person name="Wang L."/>
            <person name="Nong W."/>
            <person name="Wan A.T."/>
            <person name="Shi M."/>
            <person name="Liu X."/>
            <person name="Cao Q."/>
            <person name="Hui J.H.L."/>
            <person name="Sookrung N."/>
            <person name="Leung T.F."/>
            <person name="Tungtrongchitr A."/>
            <person name="Tsui S.K.W."/>
        </authorList>
    </citation>
    <scope>NUCLEOTIDE SEQUENCE [LARGE SCALE GENOMIC DNA]</scope>
    <source>
        <strain evidence="1">PWHHKU_190912</strain>
    </source>
</reference>
<dbReference type="EMBL" id="JAJSOF020000013">
    <property type="protein sequence ID" value="KAJ4443662.1"/>
    <property type="molecule type" value="Genomic_DNA"/>
</dbReference>
<organism evidence="1 2">
    <name type="scientific">Periplaneta americana</name>
    <name type="common">American cockroach</name>
    <name type="synonym">Blatta americana</name>
    <dbReference type="NCBI Taxonomy" id="6978"/>
    <lineage>
        <taxon>Eukaryota</taxon>
        <taxon>Metazoa</taxon>
        <taxon>Ecdysozoa</taxon>
        <taxon>Arthropoda</taxon>
        <taxon>Hexapoda</taxon>
        <taxon>Insecta</taxon>
        <taxon>Pterygota</taxon>
        <taxon>Neoptera</taxon>
        <taxon>Polyneoptera</taxon>
        <taxon>Dictyoptera</taxon>
        <taxon>Blattodea</taxon>
        <taxon>Blattoidea</taxon>
        <taxon>Blattidae</taxon>
        <taxon>Blattinae</taxon>
        <taxon>Periplaneta</taxon>
    </lineage>
</organism>
<evidence type="ECO:0000313" key="2">
    <source>
        <dbReference type="Proteomes" id="UP001148838"/>
    </source>
</evidence>
<protein>
    <recommendedName>
        <fullName evidence="3">CGG triplet repeat-binding protein 1</fullName>
    </recommendedName>
</protein>
<dbReference type="Proteomes" id="UP001148838">
    <property type="component" value="Unassembled WGS sequence"/>
</dbReference>
<gene>
    <name evidence="1" type="ORF">ANN_05337</name>
</gene>
<dbReference type="PANTHER" id="PTHR32344:SF1">
    <property type="entry name" value="U1-TYPE DOMAIN-CONTAINING PROTEIN"/>
    <property type="match status" value="1"/>
</dbReference>
<proteinExistence type="predicted"/>
<sequence length="268" mass="30359">MWSVIKFLNAQGIAPIEIDRQLSAGPNVMSKQMNTDDRKDKGFFDLRGCGLLAVLHPDVSFTEKMLVLYKIVHTCGVTVSASGRETSDIMPKIKSLKSEILNRRIDEFGSDVFSTDGEVITCNMCKSEIKATKKSALQQHCNTAKHKQSVKQMTKASYTFPNKIFCRDLCNMMVRADIPFKKLNNPYFREFLEKYTTQHIPSESSIRKNYFPLCYEDVVNKIRENVGDNKIFVSNDEATDVTGRYVANIVVGILSPICLGKNMVITFR</sequence>
<dbReference type="PANTHER" id="PTHR32344">
    <property type="entry name" value="U1-TYPE DOMAIN-CONTAINING PROTEIN"/>
    <property type="match status" value="1"/>
</dbReference>
<dbReference type="InterPro" id="IPR033375">
    <property type="entry name" value="Cggbp1"/>
</dbReference>
<name>A0ABQ8TCQ0_PERAM</name>
<evidence type="ECO:0008006" key="3">
    <source>
        <dbReference type="Google" id="ProtNLM"/>
    </source>
</evidence>
<keyword evidence="2" id="KW-1185">Reference proteome</keyword>
<evidence type="ECO:0000313" key="1">
    <source>
        <dbReference type="EMBL" id="KAJ4443662.1"/>
    </source>
</evidence>
<comment type="caution">
    <text evidence="1">The sequence shown here is derived from an EMBL/GenBank/DDBJ whole genome shotgun (WGS) entry which is preliminary data.</text>
</comment>
<accession>A0ABQ8TCQ0</accession>